<dbReference type="Proteomes" id="UP000681722">
    <property type="component" value="Unassembled WGS sequence"/>
</dbReference>
<feature type="region of interest" description="Disordered" evidence="12">
    <location>
        <begin position="385"/>
        <end position="439"/>
    </location>
</feature>
<evidence type="ECO:0000256" key="3">
    <source>
        <dbReference type="ARBA" id="ARBA00022448"/>
    </source>
</evidence>
<dbReference type="GO" id="GO:0007018">
    <property type="term" value="P:microtubule-based movement"/>
    <property type="evidence" value="ECO:0007669"/>
    <property type="project" value="InterPro"/>
</dbReference>
<dbReference type="OrthoDB" id="27603at2759"/>
<evidence type="ECO:0000256" key="8">
    <source>
        <dbReference type="ARBA" id="ARBA00023017"/>
    </source>
</evidence>
<gene>
    <name evidence="13" type="ORF">GPM918_LOCUS748</name>
    <name evidence="14" type="ORF">SRO942_LOCUS749</name>
</gene>
<keyword evidence="9 11" id="KW-0505">Motor protein</keyword>
<evidence type="ECO:0000256" key="9">
    <source>
        <dbReference type="ARBA" id="ARBA00023175"/>
    </source>
</evidence>
<dbReference type="GO" id="GO:0005868">
    <property type="term" value="C:cytoplasmic dynein complex"/>
    <property type="evidence" value="ECO:0007669"/>
    <property type="project" value="UniProtKB-UniRule"/>
</dbReference>
<comment type="subunit">
    <text evidence="11">Homodimer. The cytoplasmic dynein 1 complex consists of two catalytic heavy chains (HCs) and a number of non-catalytic subunits presented by intermediate chains (ICs).</text>
</comment>
<evidence type="ECO:0000313" key="15">
    <source>
        <dbReference type="Proteomes" id="UP000663829"/>
    </source>
</evidence>
<dbReference type="PANTHER" id="PTHR12688:SF0">
    <property type="entry name" value="DYNEIN LIGHT INTERMEDIATE CHAIN"/>
    <property type="match status" value="1"/>
</dbReference>
<protein>
    <recommendedName>
        <fullName evidence="11">Dynein light intermediate chain</fullName>
    </recommendedName>
</protein>
<feature type="region of interest" description="Disordered" evidence="12">
    <location>
        <begin position="476"/>
        <end position="530"/>
    </location>
</feature>
<keyword evidence="10 11" id="KW-0206">Cytoskeleton</keyword>
<dbReference type="GO" id="GO:0005874">
    <property type="term" value="C:microtubule"/>
    <property type="evidence" value="ECO:0007669"/>
    <property type="project" value="UniProtKB-KW"/>
</dbReference>
<dbReference type="GO" id="GO:0045504">
    <property type="term" value="F:dynein heavy chain binding"/>
    <property type="evidence" value="ECO:0007669"/>
    <property type="project" value="TreeGrafter"/>
</dbReference>
<dbReference type="GO" id="GO:0005813">
    <property type="term" value="C:centrosome"/>
    <property type="evidence" value="ECO:0007669"/>
    <property type="project" value="TreeGrafter"/>
</dbReference>
<feature type="compositionally biased region" description="Polar residues" evidence="12">
    <location>
        <begin position="485"/>
        <end position="503"/>
    </location>
</feature>
<feature type="compositionally biased region" description="Polar residues" evidence="12">
    <location>
        <begin position="516"/>
        <end position="530"/>
    </location>
</feature>
<dbReference type="PANTHER" id="PTHR12688">
    <property type="entry name" value="DYNEIN LIGHT INTERMEDIATE CHAIN"/>
    <property type="match status" value="1"/>
</dbReference>
<dbReference type="GO" id="GO:0005524">
    <property type="term" value="F:ATP binding"/>
    <property type="evidence" value="ECO:0007669"/>
    <property type="project" value="UniProtKB-KW"/>
</dbReference>
<dbReference type="AlphaFoldDB" id="A0A813P9L9"/>
<evidence type="ECO:0000256" key="6">
    <source>
        <dbReference type="ARBA" id="ARBA00022741"/>
    </source>
</evidence>
<dbReference type="SUPFAM" id="SSF52540">
    <property type="entry name" value="P-loop containing nucleoside triphosphate hydrolases"/>
    <property type="match status" value="1"/>
</dbReference>
<evidence type="ECO:0000256" key="11">
    <source>
        <dbReference type="RuleBase" id="RU366047"/>
    </source>
</evidence>
<evidence type="ECO:0000256" key="10">
    <source>
        <dbReference type="ARBA" id="ARBA00023212"/>
    </source>
</evidence>
<dbReference type="EMBL" id="CAJNOQ010000062">
    <property type="protein sequence ID" value="CAF0749594.1"/>
    <property type="molecule type" value="Genomic_DNA"/>
</dbReference>
<accession>A0A813P9L9</accession>
<evidence type="ECO:0000256" key="5">
    <source>
        <dbReference type="ARBA" id="ARBA00022701"/>
    </source>
</evidence>
<name>A0A813P9L9_9BILA</name>
<keyword evidence="5 11" id="KW-0493">Microtubule</keyword>
<evidence type="ECO:0000256" key="4">
    <source>
        <dbReference type="ARBA" id="ARBA00022490"/>
    </source>
</evidence>
<dbReference type="Gene3D" id="3.40.50.300">
    <property type="entry name" value="P-loop containing nucleotide triphosphate hydrolases"/>
    <property type="match status" value="1"/>
</dbReference>
<dbReference type="Proteomes" id="UP000663829">
    <property type="component" value="Unassembled WGS sequence"/>
</dbReference>
<sequence length="530" mass="59452">MTKTLINTQHSTLEQQQNSLDQNGEKQSIWASILRDVKSSTKKAPTTKSIIVLGDNESGRTTLVAKLQGNDDPKRGAGLEYHYMDIKDDDRDDTPKLGVWILDGDTSCSQLLKFVIKPDNIDNCLILLVASMTQPWSILTILKKWITIIEDHIDRLKLDTDKLRELRDKIQYDFQHYFEPSEAANKRLITSVTSSSLGSSSSTSTPTASTLTTQIINSNSDDQFILPLGDGVLTRNLGIPIIVVITKCDVMPTLEKENNYRDEQFDFMQHHLRKFCLQYGASLIYTSVKEKKNIDKLYKYIVHKCYNYPFHYPAAVIERDSIFIPNGWDNEKKTDILLENLHKIKPMDNYSDIFSKPVIRRPLQRDTEIITAEDDQEFLTKLQSTLNRTASPARTEDNTHTPLMPSRATAGTIGSQSSNSVPNSRRVAGPSTPNTSNEGALAVFFNGLLTRKSVPGTPTTPRQKSNSISKFGKLNIEQGSKEKQNIQSNDGSPSRSQSPSLEQSETDRSYQEQNDDIAQNSSGGQARTSP</sequence>
<keyword evidence="6 11" id="KW-0547">Nucleotide-binding</keyword>
<keyword evidence="8 11" id="KW-0243">Dynein</keyword>
<evidence type="ECO:0000256" key="1">
    <source>
        <dbReference type="ARBA" id="ARBA00004245"/>
    </source>
</evidence>
<feature type="compositionally biased region" description="Polar residues" evidence="12">
    <location>
        <begin position="412"/>
        <end position="423"/>
    </location>
</feature>
<proteinExistence type="inferred from homology"/>
<dbReference type="InterPro" id="IPR027417">
    <property type="entry name" value="P-loop_NTPase"/>
</dbReference>
<dbReference type="Pfam" id="PF05783">
    <property type="entry name" value="DLIC"/>
    <property type="match status" value="1"/>
</dbReference>
<reference evidence="13" key="1">
    <citation type="submission" date="2021-02" db="EMBL/GenBank/DDBJ databases">
        <authorList>
            <person name="Nowell W R."/>
        </authorList>
    </citation>
    <scope>NUCLEOTIDE SEQUENCE</scope>
</reference>
<organism evidence="13 15">
    <name type="scientific">Didymodactylos carnosus</name>
    <dbReference type="NCBI Taxonomy" id="1234261"/>
    <lineage>
        <taxon>Eukaryota</taxon>
        <taxon>Metazoa</taxon>
        <taxon>Spiralia</taxon>
        <taxon>Gnathifera</taxon>
        <taxon>Rotifera</taxon>
        <taxon>Eurotatoria</taxon>
        <taxon>Bdelloidea</taxon>
        <taxon>Philodinida</taxon>
        <taxon>Philodinidae</taxon>
        <taxon>Didymodactylos</taxon>
    </lineage>
</organism>
<keyword evidence="7 11" id="KW-0067">ATP-binding</keyword>
<comment type="subcellular location">
    <subcellularLocation>
        <location evidence="1 11">Cytoplasm</location>
        <location evidence="1 11">Cytoskeleton</location>
    </subcellularLocation>
</comment>
<keyword evidence="15" id="KW-1185">Reference proteome</keyword>
<evidence type="ECO:0000256" key="2">
    <source>
        <dbReference type="ARBA" id="ARBA00006831"/>
    </source>
</evidence>
<comment type="function">
    <text evidence="11">Acts as one of several non-catalytic accessory components of the cytoplasmic dynein 1 complex that are thought to be involved in linking dynein to cargos and to adapter proteins that regulate dynein function. Cytoplasmic dynein 1 acts as a motor for the intracellular retrograde motility of vesicles and organelles along microtubules. May play a role in binding dynein to membranous organelles or chromosomes.</text>
</comment>
<comment type="similarity">
    <text evidence="2 11">Belongs to the dynein light intermediate chain family.</text>
</comment>
<evidence type="ECO:0000313" key="14">
    <source>
        <dbReference type="EMBL" id="CAF3528933.1"/>
    </source>
</evidence>
<dbReference type="InterPro" id="IPR008467">
    <property type="entry name" value="Dynein1_light_intermed_chain"/>
</dbReference>
<keyword evidence="3 11" id="KW-0813">Transport</keyword>
<feature type="region of interest" description="Disordered" evidence="12">
    <location>
        <begin position="1"/>
        <end position="24"/>
    </location>
</feature>
<comment type="caution">
    <text evidence="13">The sequence shown here is derived from an EMBL/GenBank/DDBJ whole genome shotgun (WGS) entry which is preliminary data.</text>
</comment>
<evidence type="ECO:0000256" key="12">
    <source>
        <dbReference type="SAM" id="MobiDB-lite"/>
    </source>
</evidence>
<evidence type="ECO:0000256" key="7">
    <source>
        <dbReference type="ARBA" id="ARBA00022840"/>
    </source>
</evidence>
<dbReference type="InterPro" id="IPR022780">
    <property type="entry name" value="Dynein_light_int_chain"/>
</dbReference>
<dbReference type="EMBL" id="CAJOBC010000062">
    <property type="protein sequence ID" value="CAF3528933.1"/>
    <property type="molecule type" value="Genomic_DNA"/>
</dbReference>
<evidence type="ECO:0000313" key="13">
    <source>
        <dbReference type="EMBL" id="CAF0749594.1"/>
    </source>
</evidence>
<keyword evidence="4 11" id="KW-0963">Cytoplasm</keyword>
<dbReference type="GO" id="GO:0000226">
    <property type="term" value="P:microtubule cytoskeleton organization"/>
    <property type="evidence" value="ECO:0007669"/>
    <property type="project" value="TreeGrafter"/>
</dbReference>